<accession>A0A975M836</accession>
<organism evidence="3 4">
    <name type="scientific">Arthrobacter jiangjiafuii</name>
    <dbReference type="NCBI Taxonomy" id="2817475"/>
    <lineage>
        <taxon>Bacteria</taxon>
        <taxon>Bacillati</taxon>
        <taxon>Actinomycetota</taxon>
        <taxon>Actinomycetes</taxon>
        <taxon>Micrococcales</taxon>
        <taxon>Micrococcaceae</taxon>
        <taxon>Arthrobacter</taxon>
    </lineage>
</organism>
<dbReference type="InterPro" id="IPR047656">
    <property type="entry name" value="IS481-like_transpos"/>
</dbReference>
<dbReference type="InterPro" id="IPR009057">
    <property type="entry name" value="Homeodomain-like_sf"/>
</dbReference>
<dbReference type="Pfam" id="PF13565">
    <property type="entry name" value="HTH_32"/>
    <property type="match status" value="1"/>
</dbReference>
<dbReference type="KEGG" id="ajg:KKR91_07655"/>
<protein>
    <submittedName>
        <fullName evidence="3">IS481 family transposase</fullName>
    </submittedName>
</protein>
<keyword evidence="4" id="KW-1185">Reference proteome</keyword>
<feature type="domain" description="Integrase catalytic" evidence="2">
    <location>
        <begin position="142"/>
        <end position="312"/>
    </location>
</feature>
<feature type="region of interest" description="Disordered" evidence="1">
    <location>
        <begin position="386"/>
        <end position="413"/>
    </location>
</feature>
<evidence type="ECO:0000313" key="3">
    <source>
        <dbReference type="EMBL" id="QWC11716.1"/>
    </source>
</evidence>
<dbReference type="InterPro" id="IPR012337">
    <property type="entry name" value="RNaseH-like_sf"/>
</dbReference>
<dbReference type="AlphaFoldDB" id="A0A975M836"/>
<evidence type="ECO:0000256" key="1">
    <source>
        <dbReference type="SAM" id="MobiDB-lite"/>
    </source>
</evidence>
<evidence type="ECO:0000259" key="2">
    <source>
        <dbReference type="PROSITE" id="PS50994"/>
    </source>
</evidence>
<name>A0A975M836_9MICC</name>
<reference evidence="3 4" key="1">
    <citation type="submission" date="2021-05" db="EMBL/GenBank/DDBJ databases">
        <title>Novel species in genus Arthrobacter.</title>
        <authorList>
            <person name="Zhang G."/>
        </authorList>
    </citation>
    <scope>NUCLEOTIDE SEQUENCE [LARGE SCALE GENOMIC DNA]</scope>
    <source>
        <strain evidence="4">zg-ZUI227</strain>
    </source>
</reference>
<feature type="compositionally biased region" description="Basic and acidic residues" evidence="1">
    <location>
        <begin position="386"/>
        <end position="405"/>
    </location>
</feature>
<dbReference type="Proteomes" id="UP000676885">
    <property type="component" value="Chromosome"/>
</dbReference>
<dbReference type="InterPro" id="IPR001584">
    <property type="entry name" value="Integrase_cat-core"/>
</dbReference>
<dbReference type="PROSITE" id="PS50994">
    <property type="entry name" value="INTEGRASE"/>
    <property type="match status" value="1"/>
</dbReference>
<sequence>MLHTGPGPESAVSKQKVIVLSVTEQGLSISEAARRYGVSRRWVHVLIRRYRDGGTAALAQRSRRPHNNAHRIPPPTADRIRSLRRDLTAAGLDAGPVTIAWHLAREGITAPSTSTIRRILHAAGLITPAPRKRPKSSLHRFEAAQPNETWQSDFTHWPLADGTDTEILNFLDDHSRYLLACTAYRPVTGTAVSETFLKTANQYGLPASTLTDNGLVYTSRFAGGKGGRNSFENLLHALKITQKNGSPGHPQTQGKIERFHQTLKKWLSGQPRAETLQDLNAQLEKFRHIYNHERPHRALDRKTPVQAYNATVKAVPLTARQGGHWRVRVDRIDMTGKVSLRYAGRLRHIGLGRAYAGKHILMLIHEQDIVITETATGEILRELTLDPSRDYQPRQKKTPRSEDRGVTYVATHP</sequence>
<dbReference type="NCBIfam" id="NF033577">
    <property type="entry name" value="transpos_IS481"/>
    <property type="match status" value="1"/>
</dbReference>
<dbReference type="InterPro" id="IPR036397">
    <property type="entry name" value="RNaseH_sf"/>
</dbReference>
<dbReference type="GO" id="GO:0015074">
    <property type="term" value="P:DNA integration"/>
    <property type="evidence" value="ECO:0007669"/>
    <property type="project" value="InterPro"/>
</dbReference>
<dbReference type="PANTHER" id="PTHR35004">
    <property type="entry name" value="TRANSPOSASE RV3428C-RELATED"/>
    <property type="match status" value="1"/>
</dbReference>
<evidence type="ECO:0000313" key="4">
    <source>
        <dbReference type="Proteomes" id="UP000676885"/>
    </source>
</evidence>
<dbReference type="Pfam" id="PF13683">
    <property type="entry name" value="rve_3"/>
    <property type="match status" value="1"/>
</dbReference>
<dbReference type="SUPFAM" id="SSF46689">
    <property type="entry name" value="Homeodomain-like"/>
    <property type="match status" value="1"/>
</dbReference>
<dbReference type="Gene3D" id="3.30.420.10">
    <property type="entry name" value="Ribonuclease H-like superfamily/Ribonuclease H"/>
    <property type="match status" value="1"/>
</dbReference>
<dbReference type="PANTHER" id="PTHR35004:SF7">
    <property type="entry name" value="INTEGRASE PROTEIN"/>
    <property type="match status" value="1"/>
</dbReference>
<proteinExistence type="predicted"/>
<dbReference type="EMBL" id="CP076022">
    <property type="protein sequence ID" value="QWC11716.1"/>
    <property type="molecule type" value="Genomic_DNA"/>
</dbReference>
<dbReference type="GO" id="GO:0003676">
    <property type="term" value="F:nucleic acid binding"/>
    <property type="evidence" value="ECO:0007669"/>
    <property type="project" value="InterPro"/>
</dbReference>
<dbReference type="SUPFAM" id="SSF53098">
    <property type="entry name" value="Ribonuclease H-like"/>
    <property type="match status" value="1"/>
</dbReference>
<gene>
    <name evidence="3" type="ORF">KKR91_07655</name>
</gene>